<sequence>MTTEPIIIAPDGFTNEDIAKWMRAKLQCIDYLPVLHGKRERLMSDVKKLDAEIAEYISKSAIQIQSK</sequence>
<dbReference type="AlphaFoldDB" id="A0AAJ0Y9A0"/>
<name>A0AAJ0Y9A0_PROMI</name>
<evidence type="ECO:0000313" key="2">
    <source>
        <dbReference type="Proteomes" id="UP000195540"/>
    </source>
</evidence>
<dbReference type="Proteomes" id="UP000195540">
    <property type="component" value="Chromosome"/>
</dbReference>
<accession>A0AAJ0Y9A0</accession>
<evidence type="ECO:0000313" key="1">
    <source>
        <dbReference type="EMBL" id="ARX35255.1"/>
    </source>
</evidence>
<protein>
    <submittedName>
        <fullName evidence="1">Uncharacterized protein</fullName>
    </submittedName>
</protein>
<gene>
    <name evidence="1" type="ORF">AM402_14190</name>
</gene>
<organism evidence="1 2">
    <name type="scientific">Proteus mirabilis</name>
    <dbReference type="NCBI Taxonomy" id="584"/>
    <lineage>
        <taxon>Bacteria</taxon>
        <taxon>Pseudomonadati</taxon>
        <taxon>Pseudomonadota</taxon>
        <taxon>Gammaproteobacteria</taxon>
        <taxon>Enterobacterales</taxon>
        <taxon>Morganellaceae</taxon>
        <taxon>Proteus</taxon>
    </lineage>
</organism>
<dbReference type="EMBL" id="CP021694">
    <property type="protein sequence ID" value="ARX35255.1"/>
    <property type="molecule type" value="Genomic_DNA"/>
</dbReference>
<proteinExistence type="predicted"/>
<reference evidence="1 2" key="1">
    <citation type="submission" date="2017-05" db="EMBL/GenBank/DDBJ databases">
        <title>Whole genome sequencing of Proteus mirabilis AR_0155.</title>
        <authorList>
            <person name="Conlan S."/>
            <person name="Thomas P.J."/>
            <person name="Mullikin J."/>
            <person name="Frank K.M."/>
            <person name="Segre J.A."/>
        </authorList>
    </citation>
    <scope>NUCLEOTIDE SEQUENCE [LARGE SCALE GENOMIC DNA]</scope>
    <source>
        <strain evidence="1 2">AR_0155</strain>
    </source>
</reference>
<dbReference type="RefSeq" id="WP_049255036.1">
    <property type="nucleotide sequence ID" value="NZ_CAXOIT010000031.1"/>
</dbReference>